<organism evidence="1 2">
    <name type="scientific">Entamoeba nuttalli</name>
    <dbReference type="NCBI Taxonomy" id="412467"/>
    <lineage>
        <taxon>Eukaryota</taxon>
        <taxon>Amoebozoa</taxon>
        <taxon>Evosea</taxon>
        <taxon>Archamoebae</taxon>
        <taxon>Mastigamoebida</taxon>
        <taxon>Entamoebidae</taxon>
        <taxon>Entamoeba</taxon>
    </lineage>
</organism>
<dbReference type="EMBL" id="BAAFRS010000252">
    <property type="protein sequence ID" value="GAB1225460.1"/>
    <property type="molecule type" value="Genomic_DNA"/>
</dbReference>
<accession>A0ABQ0DRM1</accession>
<sequence>METTQSAFKPVRDLDKFEFFVGYERVDSACCCQSSSHEDEIKLFRNKRWTMEQKLVAVRTAKKMGMSKAINFLQKTNPNEFSKLSISTLKYWVEQSNGRKKRYYD</sequence>
<dbReference type="Proteomes" id="UP001628156">
    <property type="component" value="Unassembled WGS sequence"/>
</dbReference>
<protein>
    <submittedName>
        <fullName evidence="1">Uncharacterized protein</fullName>
    </submittedName>
</protein>
<keyword evidence="2" id="KW-1185">Reference proteome</keyword>
<evidence type="ECO:0000313" key="1">
    <source>
        <dbReference type="EMBL" id="GAB1225460.1"/>
    </source>
</evidence>
<reference evidence="1 2" key="1">
    <citation type="journal article" date="2019" name="PLoS Negl. Trop. Dis.">
        <title>Whole genome sequencing of Entamoeba nuttalli reveals mammalian host-related molecular signatures and a novel octapeptide-repeat surface protein.</title>
        <authorList>
            <person name="Tanaka M."/>
            <person name="Makiuchi T."/>
            <person name="Komiyama T."/>
            <person name="Shiina T."/>
            <person name="Osaki K."/>
            <person name="Tachibana H."/>
        </authorList>
    </citation>
    <scope>NUCLEOTIDE SEQUENCE [LARGE SCALE GENOMIC DNA]</scope>
    <source>
        <strain evidence="1 2">P19-061405</strain>
    </source>
</reference>
<gene>
    <name evidence="1" type="ORF">ENUP19_0252G0100</name>
</gene>
<comment type="caution">
    <text evidence="1">The sequence shown here is derived from an EMBL/GenBank/DDBJ whole genome shotgun (WGS) entry which is preliminary data.</text>
</comment>
<name>A0ABQ0DRM1_9EUKA</name>
<proteinExistence type="predicted"/>
<evidence type="ECO:0000313" key="2">
    <source>
        <dbReference type="Proteomes" id="UP001628156"/>
    </source>
</evidence>